<dbReference type="PANTHER" id="PTHR11941:SF54">
    <property type="entry name" value="ENOYL-COA HYDRATASE, MITOCHONDRIAL"/>
    <property type="match status" value="1"/>
</dbReference>
<evidence type="ECO:0000256" key="1">
    <source>
        <dbReference type="ARBA" id="ARBA00005254"/>
    </source>
</evidence>
<comment type="similarity">
    <text evidence="1 2">Belongs to the enoyl-CoA hydratase/isomerase family.</text>
</comment>
<dbReference type="InterPro" id="IPR001753">
    <property type="entry name" value="Enoyl-CoA_hydra/iso"/>
</dbReference>
<dbReference type="AlphaFoldDB" id="A0A7W9LR33"/>
<reference evidence="3 4" key="1">
    <citation type="submission" date="2020-08" db="EMBL/GenBank/DDBJ databases">
        <title>Sequencing the genomes of 1000 actinobacteria strains.</title>
        <authorList>
            <person name="Klenk H.-P."/>
        </authorList>
    </citation>
    <scope>NUCLEOTIDE SEQUENCE [LARGE SCALE GENOMIC DNA]</scope>
    <source>
        <strain evidence="3 4">DSM 40084</strain>
    </source>
</reference>
<protein>
    <submittedName>
        <fullName evidence="3">Enoyl-CoA hydratase/carnithine racemase</fullName>
    </submittedName>
</protein>
<dbReference type="PROSITE" id="PS00166">
    <property type="entry name" value="ENOYL_COA_HYDRATASE"/>
    <property type="match status" value="1"/>
</dbReference>
<keyword evidence="4" id="KW-1185">Reference proteome</keyword>
<organism evidence="3 4">
    <name type="scientific">Streptomyces caelestis</name>
    <dbReference type="NCBI Taxonomy" id="36816"/>
    <lineage>
        <taxon>Bacteria</taxon>
        <taxon>Bacillati</taxon>
        <taxon>Actinomycetota</taxon>
        <taxon>Actinomycetes</taxon>
        <taxon>Kitasatosporales</taxon>
        <taxon>Streptomycetaceae</taxon>
        <taxon>Streptomyces</taxon>
    </lineage>
</organism>
<dbReference type="EMBL" id="JACHNE010000001">
    <property type="protein sequence ID" value="MBB5792929.1"/>
    <property type="molecule type" value="Genomic_DNA"/>
</dbReference>
<dbReference type="Proteomes" id="UP000590647">
    <property type="component" value="Unassembled WGS sequence"/>
</dbReference>
<evidence type="ECO:0000313" key="4">
    <source>
        <dbReference type="Proteomes" id="UP000590647"/>
    </source>
</evidence>
<dbReference type="CDD" id="cd06558">
    <property type="entry name" value="crotonase-like"/>
    <property type="match status" value="1"/>
</dbReference>
<dbReference type="SUPFAM" id="SSF52096">
    <property type="entry name" value="ClpP/crotonase"/>
    <property type="match status" value="1"/>
</dbReference>
<evidence type="ECO:0000256" key="2">
    <source>
        <dbReference type="RuleBase" id="RU003707"/>
    </source>
</evidence>
<name>A0A7W9LR33_9ACTN</name>
<dbReference type="InterPro" id="IPR018376">
    <property type="entry name" value="Enoyl-CoA_hyd/isom_CS"/>
</dbReference>
<dbReference type="InterPro" id="IPR029045">
    <property type="entry name" value="ClpP/crotonase-like_dom_sf"/>
</dbReference>
<proteinExistence type="inferred from homology"/>
<accession>A0A7W9LR33</accession>
<comment type="caution">
    <text evidence="3">The sequence shown here is derived from an EMBL/GenBank/DDBJ whole genome shotgun (WGS) entry which is preliminary data.</text>
</comment>
<dbReference type="RefSeq" id="WP_184980844.1">
    <property type="nucleotide sequence ID" value="NZ_JACHNE010000001.1"/>
</dbReference>
<dbReference type="GO" id="GO:0003824">
    <property type="term" value="F:catalytic activity"/>
    <property type="evidence" value="ECO:0007669"/>
    <property type="project" value="InterPro"/>
</dbReference>
<dbReference type="PANTHER" id="PTHR11941">
    <property type="entry name" value="ENOYL-COA HYDRATASE-RELATED"/>
    <property type="match status" value="1"/>
</dbReference>
<dbReference type="GO" id="GO:0006635">
    <property type="term" value="P:fatty acid beta-oxidation"/>
    <property type="evidence" value="ECO:0007669"/>
    <property type="project" value="TreeGrafter"/>
</dbReference>
<sequence length="268" mass="29249">MTVRIDREAEHVTLLVENPEKRNALYTEDLPELLRLAQQAVDSGAKSLALRGTAGNFCTGTVVEGAVDPRAILLRTQKFQQFAAAFAALPLPTLAVVEGYAVGGGFELSLCCDFVLAAEDAQWGMPEADLGLTPSWGVSRLVARAGVQFARQILLLGAIHPAATAVERGIWDRLCPAQDLDHAVTEWHRLIAVKNPQTLRQMKTLLNSLAEPGPREWGLEMLSAGWSWAAEGHWRAPDGDDGRSVRSFTEGTPPWTVRRAASRDFWTG</sequence>
<dbReference type="Pfam" id="PF00378">
    <property type="entry name" value="ECH_1"/>
    <property type="match status" value="1"/>
</dbReference>
<gene>
    <name evidence="3" type="ORF">HDA41_000893</name>
</gene>
<evidence type="ECO:0000313" key="3">
    <source>
        <dbReference type="EMBL" id="MBB5792929.1"/>
    </source>
</evidence>
<dbReference type="Gene3D" id="3.90.226.10">
    <property type="entry name" value="2-enoyl-CoA Hydratase, Chain A, domain 1"/>
    <property type="match status" value="1"/>
</dbReference>